<comment type="caution">
    <text evidence="1">The sequence shown here is derived from an EMBL/GenBank/DDBJ whole genome shotgun (WGS) entry which is preliminary data.</text>
</comment>
<keyword evidence="2" id="KW-1185">Reference proteome</keyword>
<dbReference type="STRING" id="1747903.ASR47_1006116"/>
<reference evidence="1 2" key="1">
    <citation type="submission" date="2016-04" db="EMBL/GenBank/DDBJ databases">
        <title>Draft genome sequence of Janthinobacterium psychrotolerans sp. nov., isolated from freshwater sediments in Denmark.</title>
        <authorList>
            <person name="Gong X."/>
            <person name="Skrivergaard S."/>
            <person name="Korsgaard B.S."/>
            <person name="Schreiber L."/>
            <person name="Marshall I.P."/>
            <person name="Finster K."/>
            <person name="Schramm A."/>
        </authorList>
    </citation>
    <scope>NUCLEOTIDE SEQUENCE [LARGE SCALE GENOMIC DNA]</scope>
    <source>
        <strain evidence="1 2">S3-2</strain>
    </source>
</reference>
<gene>
    <name evidence="1" type="ORF">ASR47_1006116</name>
</gene>
<accession>A0A1A7BY16</accession>
<protein>
    <submittedName>
        <fullName evidence="1">Uncharacterized protein</fullName>
    </submittedName>
</protein>
<name>A0A1A7BY16_9BURK</name>
<sequence>MKTVATQAYQVWLNKDLAQMGWATQPRGQQPVLSAFTEPFDTWAPMDQLLAREDWPVGMEPKNVSYFCSAYPVASYPPVTNTGFPARCAGQAKLGAMTGHPALIQGETDF</sequence>
<dbReference type="EMBL" id="LOCQ01000057">
    <property type="protein sequence ID" value="OBV38516.1"/>
    <property type="molecule type" value="Genomic_DNA"/>
</dbReference>
<organism evidence="1 2">
    <name type="scientific">Janthinobacterium psychrotolerans</name>
    <dbReference type="NCBI Taxonomy" id="1747903"/>
    <lineage>
        <taxon>Bacteria</taxon>
        <taxon>Pseudomonadati</taxon>
        <taxon>Pseudomonadota</taxon>
        <taxon>Betaproteobacteria</taxon>
        <taxon>Burkholderiales</taxon>
        <taxon>Oxalobacteraceae</taxon>
        <taxon>Janthinobacterium</taxon>
    </lineage>
</organism>
<dbReference type="RefSeq" id="WP_065308764.1">
    <property type="nucleotide sequence ID" value="NZ_LOCQ01000057.1"/>
</dbReference>
<dbReference type="Proteomes" id="UP000092713">
    <property type="component" value="Unassembled WGS sequence"/>
</dbReference>
<dbReference type="PATRIC" id="fig|1747903.4.peg.2067"/>
<dbReference type="AlphaFoldDB" id="A0A1A7BY16"/>
<evidence type="ECO:0000313" key="1">
    <source>
        <dbReference type="EMBL" id="OBV38516.1"/>
    </source>
</evidence>
<proteinExistence type="predicted"/>
<evidence type="ECO:0000313" key="2">
    <source>
        <dbReference type="Proteomes" id="UP000092713"/>
    </source>
</evidence>